<feature type="transmembrane region" description="Helical" evidence="7">
    <location>
        <begin position="203"/>
        <end position="223"/>
    </location>
</feature>
<feature type="compositionally biased region" description="Polar residues" evidence="6">
    <location>
        <begin position="448"/>
        <end position="460"/>
    </location>
</feature>
<evidence type="ECO:0000256" key="5">
    <source>
        <dbReference type="ARBA" id="ARBA00023242"/>
    </source>
</evidence>
<evidence type="ECO:0000259" key="8">
    <source>
        <dbReference type="Pfam" id="PF09779"/>
    </source>
</evidence>
<protein>
    <submittedName>
        <fullName evidence="9">Ima1 N-terminal domain-containing protein</fullName>
    </submittedName>
</protein>
<evidence type="ECO:0000256" key="6">
    <source>
        <dbReference type="SAM" id="MobiDB-lite"/>
    </source>
</evidence>
<evidence type="ECO:0000256" key="4">
    <source>
        <dbReference type="ARBA" id="ARBA00023136"/>
    </source>
</evidence>
<keyword evidence="2 7" id="KW-0812">Transmembrane</keyword>
<dbReference type="EMBL" id="JAEVFJ010000020">
    <property type="protein sequence ID" value="KAH8099413.1"/>
    <property type="molecule type" value="Genomic_DNA"/>
</dbReference>
<evidence type="ECO:0000256" key="7">
    <source>
        <dbReference type="SAM" id="Phobius"/>
    </source>
</evidence>
<feature type="compositionally biased region" description="Polar residues" evidence="6">
    <location>
        <begin position="363"/>
        <end position="375"/>
    </location>
</feature>
<feature type="region of interest" description="Disordered" evidence="6">
    <location>
        <begin position="495"/>
        <end position="520"/>
    </location>
</feature>
<feature type="compositionally biased region" description="Basic and acidic residues" evidence="6">
    <location>
        <begin position="500"/>
        <end position="511"/>
    </location>
</feature>
<accession>A0A8K0UKY1</accession>
<dbReference type="OrthoDB" id="5966927at2759"/>
<dbReference type="GO" id="GO:0005637">
    <property type="term" value="C:nuclear inner membrane"/>
    <property type="evidence" value="ECO:0007669"/>
    <property type="project" value="UniProtKB-SubCell"/>
</dbReference>
<feature type="transmembrane region" description="Helical" evidence="7">
    <location>
        <begin position="526"/>
        <end position="546"/>
    </location>
</feature>
<keyword evidence="3 7" id="KW-1133">Transmembrane helix</keyword>
<keyword evidence="10" id="KW-1185">Reference proteome</keyword>
<comment type="subcellular location">
    <subcellularLocation>
        <location evidence="1">Nucleus inner membrane</location>
        <topology evidence="1">Multi-pass membrane protein</topology>
    </subcellularLocation>
</comment>
<feature type="region of interest" description="Disordered" evidence="6">
    <location>
        <begin position="399"/>
        <end position="465"/>
    </location>
</feature>
<evidence type="ECO:0000256" key="2">
    <source>
        <dbReference type="ARBA" id="ARBA00022692"/>
    </source>
</evidence>
<dbReference type="GO" id="GO:0071765">
    <property type="term" value="P:nuclear inner membrane organization"/>
    <property type="evidence" value="ECO:0007669"/>
    <property type="project" value="InterPro"/>
</dbReference>
<dbReference type="GO" id="GO:0044732">
    <property type="term" value="C:mitotic spindle pole body"/>
    <property type="evidence" value="ECO:0007669"/>
    <property type="project" value="TreeGrafter"/>
</dbReference>
<evidence type="ECO:0000256" key="3">
    <source>
        <dbReference type="ARBA" id="ARBA00022989"/>
    </source>
</evidence>
<evidence type="ECO:0000313" key="10">
    <source>
        <dbReference type="Proteomes" id="UP000813824"/>
    </source>
</evidence>
<feature type="transmembrane region" description="Helical" evidence="7">
    <location>
        <begin position="321"/>
        <end position="343"/>
    </location>
</feature>
<sequence>MSKLLRRHTRVACFFCQSEANPRDPRAFICASCHCWNRYDSNGELISDEPAMHDERLNARSFARRGACCGLLYWCVVVGINLCTLASPRKDRLPTTFSKSLFCHTCQTNQMLASNLLSNYLPPPNHRDYNYKLQKFDEYRESLELRYPQVCANCQPAVEEEIRRRDDMARVNALGGFLKKSKGRQRTIEATQMQKDKLERSLLWWKVRGLLWLVTLAGSVAVYSSAAFDYQFTRILPFIGFPSIVWTLVSVLWAAWDPTYASKKRDELQGRTVRQYGKRKYNVLQTVAWSSRLLTSILFVLPRYQLTQDYLRVHLPPSSIPRIYCSAMLFLECIIVISSIVVLKVRRTPTLHLVEPHSHSRKSSLTPSQPSSRASTPALDPAASLSFLSISNQPQPQSPFHPIFGLPSLTANPQASETTTSDTLSLIDDDDLDDDEKRQDPNAMDWSPTVSPAKPSQNGSLRRDDNGFLLRPQKFYAPEEPTGLENLFEQTIKLADSGDEQSHTRSKETRGKKGGASSGAMSRGTVVAIVVMLAFSTMAVGVGVWWQRRMVDRV</sequence>
<evidence type="ECO:0000256" key="1">
    <source>
        <dbReference type="ARBA" id="ARBA00004473"/>
    </source>
</evidence>
<dbReference type="Pfam" id="PF09779">
    <property type="entry name" value="Ima1_N"/>
    <property type="match status" value="1"/>
</dbReference>
<name>A0A8K0UKY1_9AGAR</name>
<keyword evidence="4 7" id="KW-0472">Membrane</keyword>
<organism evidence="9 10">
    <name type="scientific">Cristinia sonorae</name>
    <dbReference type="NCBI Taxonomy" id="1940300"/>
    <lineage>
        <taxon>Eukaryota</taxon>
        <taxon>Fungi</taxon>
        <taxon>Dikarya</taxon>
        <taxon>Basidiomycota</taxon>
        <taxon>Agaricomycotina</taxon>
        <taxon>Agaricomycetes</taxon>
        <taxon>Agaricomycetidae</taxon>
        <taxon>Agaricales</taxon>
        <taxon>Pleurotineae</taxon>
        <taxon>Stephanosporaceae</taxon>
        <taxon>Cristinia</taxon>
    </lineage>
</organism>
<dbReference type="InterPro" id="IPR042321">
    <property type="entry name" value="Ima1"/>
</dbReference>
<comment type="caution">
    <text evidence="9">The sequence shown here is derived from an EMBL/GenBank/DDBJ whole genome shotgun (WGS) entry which is preliminary data.</text>
</comment>
<feature type="region of interest" description="Disordered" evidence="6">
    <location>
        <begin position="354"/>
        <end position="378"/>
    </location>
</feature>
<reference evidence="9" key="1">
    <citation type="journal article" date="2021" name="New Phytol.">
        <title>Evolutionary innovations through gain and loss of genes in the ectomycorrhizal Boletales.</title>
        <authorList>
            <person name="Wu G."/>
            <person name="Miyauchi S."/>
            <person name="Morin E."/>
            <person name="Kuo A."/>
            <person name="Drula E."/>
            <person name="Varga T."/>
            <person name="Kohler A."/>
            <person name="Feng B."/>
            <person name="Cao Y."/>
            <person name="Lipzen A."/>
            <person name="Daum C."/>
            <person name="Hundley H."/>
            <person name="Pangilinan J."/>
            <person name="Johnson J."/>
            <person name="Barry K."/>
            <person name="LaButti K."/>
            <person name="Ng V."/>
            <person name="Ahrendt S."/>
            <person name="Min B."/>
            <person name="Choi I.G."/>
            <person name="Park H."/>
            <person name="Plett J.M."/>
            <person name="Magnuson J."/>
            <person name="Spatafora J.W."/>
            <person name="Nagy L.G."/>
            <person name="Henrissat B."/>
            <person name="Grigoriev I.V."/>
            <person name="Yang Z.L."/>
            <person name="Xu J."/>
            <person name="Martin F.M."/>
        </authorList>
    </citation>
    <scope>NUCLEOTIDE SEQUENCE</scope>
    <source>
        <strain evidence="9">KKN 215</strain>
    </source>
</reference>
<proteinExistence type="predicted"/>
<dbReference type="InterPro" id="IPR018617">
    <property type="entry name" value="Ima1_N"/>
</dbReference>
<keyword evidence="5" id="KW-0539">Nucleus</keyword>
<dbReference type="GO" id="GO:0034992">
    <property type="term" value="C:microtubule organizing center attachment site"/>
    <property type="evidence" value="ECO:0007669"/>
    <property type="project" value="TreeGrafter"/>
</dbReference>
<evidence type="ECO:0000313" key="9">
    <source>
        <dbReference type="EMBL" id="KAH8099413.1"/>
    </source>
</evidence>
<feature type="domain" description="Ima1 N-terminal" evidence="8">
    <location>
        <begin position="11"/>
        <end position="158"/>
    </location>
</feature>
<feature type="transmembrane region" description="Helical" evidence="7">
    <location>
        <begin position="235"/>
        <end position="256"/>
    </location>
</feature>
<dbReference type="PANTHER" id="PTHR28538">
    <property type="entry name" value="INTEGRAL INNER NUCLEAR MEMBRANE PROTEIN IMA1"/>
    <property type="match status" value="1"/>
</dbReference>
<dbReference type="GO" id="GO:0034506">
    <property type="term" value="C:chromosome, centromeric core domain"/>
    <property type="evidence" value="ECO:0007669"/>
    <property type="project" value="TreeGrafter"/>
</dbReference>
<dbReference type="AlphaFoldDB" id="A0A8K0UKY1"/>
<dbReference type="PANTHER" id="PTHR28538:SF1">
    <property type="entry name" value="INTEGRAL INNER NUCLEAR MEMBRANE PROTEIN IMA1"/>
    <property type="match status" value="1"/>
</dbReference>
<feature type="transmembrane region" description="Helical" evidence="7">
    <location>
        <begin position="281"/>
        <end position="301"/>
    </location>
</feature>
<gene>
    <name evidence="9" type="ORF">BXZ70DRAFT_298665</name>
</gene>
<dbReference type="Proteomes" id="UP000813824">
    <property type="component" value="Unassembled WGS sequence"/>
</dbReference>